<name>A0A6J6ENQ8_9ZZZZ</name>
<protein>
    <submittedName>
        <fullName evidence="4">Unannotated protein</fullName>
    </submittedName>
</protein>
<evidence type="ECO:0000256" key="2">
    <source>
        <dbReference type="SAM" id="Phobius"/>
    </source>
</evidence>
<feature type="transmembrane region" description="Helical" evidence="2">
    <location>
        <begin position="39"/>
        <end position="61"/>
    </location>
</feature>
<dbReference type="PANTHER" id="PTHR21180">
    <property type="entry name" value="ENDONUCLEASE/EXONUCLEASE/PHOSPHATASE FAMILY DOMAIN-CONTAINING PROTEIN 1"/>
    <property type="match status" value="1"/>
</dbReference>
<keyword evidence="2" id="KW-0812">Transmembrane</keyword>
<dbReference type="InterPro" id="IPR004509">
    <property type="entry name" value="Competence_ComEA_HhH"/>
</dbReference>
<dbReference type="GO" id="GO:0006281">
    <property type="term" value="P:DNA repair"/>
    <property type="evidence" value="ECO:0007669"/>
    <property type="project" value="InterPro"/>
</dbReference>
<dbReference type="SMART" id="SM00278">
    <property type="entry name" value="HhH1"/>
    <property type="match status" value="2"/>
</dbReference>
<keyword evidence="2" id="KW-1133">Transmembrane helix</keyword>
<evidence type="ECO:0000259" key="3">
    <source>
        <dbReference type="SMART" id="SM00278"/>
    </source>
</evidence>
<dbReference type="Pfam" id="PF12836">
    <property type="entry name" value="HHH_3"/>
    <property type="match status" value="1"/>
</dbReference>
<evidence type="ECO:0000256" key="1">
    <source>
        <dbReference type="SAM" id="MobiDB-lite"/>
    </source>
</evidence>
<dbReference type="InterPro" id="IPR003583">
    <property type="entry name" value="Hlx-hairpin-Hlx_DNA-bd_motif"/>
</dbReference>
<feature type="region of interest" description="Disordered" evidence="1">
    <location>
        <begin position="70"/>
        <end position="110"/>
    </location>
</feature>
<dbReference type="Pfam" id="PF10531">
    <property type="entry name" value="SLBB"/>
    <property type="match status" value="1"/>
</dbReference>
<dbReference type="GO" id="GO:0003677">
    <property type="term" value="F:DNA binding"/>
    <property type="evidence" value="ECO:0007669"/>
    <property type="project" value="InterPro"/>
</dbReference>
<dbReference type="NCBIfam" id="TIGR00426">
    <property type="entry name" value="competence protein ComEA helix-hairpin-helix repeat region"/>
    <property type="match status" value="1"/>
</dbReference>
<dbReference type="InterPro" id="IPR051675">
    <property type="entry name" value="Endo/Exo/Phosphatase_dom_1"/>
</dbReference>
<dbReference type="PANTHER" id="PTHR21180:SF32">
    <property type="entry name" value="ENDONUCLEASE_EXONUCLEASE_PHOSPHATASE FAMILY DOMAIN-CONTAINING PROTEIN 1"/>
    <property type="match status" value="1"/>
</dbReference>
<dbReference type="Gene3D" id="3.10.560.10">
    <property type="entry name" value="Outer membrane lipoprotein wza domain like"/>
    <property type="match status" value="1"/>
</dbReference>
<feature type="compositionally biased region" description="Low complexity" evidence="1">
    <location>
        <begin position="92"/>
        <end position="110"/>
    </location>
</feature>
<proteinExistence type="predicted"/>
<organism evidence="4">
    <name type="scientific">freshwater metagenome</name>
    <dbReference type="NCBI Taxonomy" id="449393"/>
    <lineage>
        <taxon>unclassified sequences</taxon>
        <taxon>metagenomes</taxon>
        <taxon>ecological metagenomes</taxon>
    </lineage>
</organism>
<feature type="domain" description="Helix-hairpin-helix DNA-binding motif class 1" evidence="3">
    <location>
        <begin position="241"/>
        <end position="260"/>
    </location>
</feature>
<dbReference type="EMBL" id="CAEZSR010000134">
    <property type="protein sequence ID" value="CAB4578231.1"/>
    <property type="molecule type" value="Genomic_DNA"/>
</dbReference>
<dbReference type="InterPro" id="IPR019554">
    <property type="entry name" value="Soluble_ligand-bd"/>
</dbReference>
<accession>A0A6J6ENQ8</accession>
<dbReference type="InterPro" id="IPR010994">
    <property type="entry name" value="RuvA_2-like"/>
</dbReference>
<evidence type="ECO:0000313" key="4">
    <source>
        <dbReference type="EMBL" id="CAB4578231.1"/>
    </source>
</evidence>
<reference evidence="4" key="1">
    <citation type="submission" date="2020-05" db="EMBL/GenBank/DDBJ databases">
        <authorList>
            <person name="Chiriac C."/>
            <person name="Salcher M."/>
            <person name="Ghai R."/>
            <person name="Kavagutti S V."/>
        </authorList>
    </citation>
    <scope>NUCLEOTIDE SEQUENCE</scope>
</reference>
<sequence>MEELLPRPRPPDSPSERARSLLGRARIERALDWVRWFGAARLVAVVVSIALVVAGGVWLLAPPPPPVEASLPMAGSTTTGPDQDARRGGDAAEGAGTVLGTGTSTGAAPPGAAPAATLLVHVAGAVVVPGVHVVATGGRVADAVAAAGGPTADAHTDAINLAAPVSDGDRVYVPRVGDAVDVPVGVTPGTSPPAAGGAPAGPVSINTATAEQLDALPGIGPATAAAIVAHREANGPFPDVDALADVRGIGPAKLEAIRPLVVL</sequence>
<feature type="domain" description="Helix-hairpin-helix DNA-binding motif class 1" evidence="3">
    <location>
        <begin position="211"/>
        <end position="230"/>
    </location>
</feature>
<dbReference type="SUPFAM" id="SSF47781">
    <property type="entry name" value="RuvA domain 2-like"/>
    <property type="match status" value="1"/>
</dbReference>
<gene>
    <name evidence="4" type="ORF">UFOPK1493_02866</name>
</gene>
<dbReference type="GO" id="GO:0015627">
    <property type="term" value="C:type II protein secretion system complex"/>
    <property type="evidence" value="ECO:0007669"/>
    <property type="project" value="TreeGrafter"/>
</dbReference>
<dbReference type="Gene3D" id="1.10.150.320">
    <property type="entry name" value="Photosystem II 12 kDa extrinsic protein"/>
    <property type="match status" value="1"/>
</dbReference>
<dbReference type="AlphaFoldDB" id="A0A6J6ENQ8"/>
<dbReference type="GO" id="GO:0015628">
    <property type="term" value="P:protein secretion by the type II secretion system"/>
    <property type="evidence" value="ECO:0007669"/>
    <property type="project" value="TreeGrafter"/>
</dbReference>
<keyword evidence="2" id="KW-0472">Membrane</keyword>